<dbReference type="AlphaFoldDB" id="A0A4Y2F6F4"/>
<organism evidence="3 4">
    <name type="scientific">Araneus ventricosus</name>
    <name type="common">Orbweaver spider</name>
    <name type="synonym">Epeira ventricosa</name>
    <dbReference type="NCBI Taxonomy" id="182803"/>
    <lineage>
        <taxon>Eukaryota</taxon>
        <taxon>Metazoa</taxon>
        <taxon>Ecdysozoa</taxon>
        <taxon>Arthropoda</taxon>
        <taxon>Chelicerata</taxon>
        <taxon>Arachnida</taxon>
        <taxon>Araneae</taxon>
        <taxon>Araneomorphae</taxon>
        <taxon>Entelegynae</taxon>
        <taxon>Araneoidea</taxon>
        <taxon>Araneidae</taxon>
        <taxon>Araneus</taxon>
    </lineage>
</organism>
<feature type="compositionally biased region" description="Polar residues" evidence="1">
    <location>
        <begin position="75"/>
        <end position="95"/>
    </location>
</feature>
<dbReference type="EMBL" id="BGPR01000796">
    <property type="protein sequence ID" value="GBM35879.1"/>
    <property type="molecule type" value="Genomic_DNA"/>
</dbReference>
<feature type="region of interest" description="Disordered" evidence="1">
    <location>
        <begin position="75"/>
        <end position="109"/>
    </location>
</feature>
<dbReference type="Proteomes" id="UP000499080">
    <property type="component" value="Unassembled WGS sequence"/>
</dbReference>
<comment type="caution">
    <text evidence="3">The sequence shown here is derived from an EMBL/GenBank/DDBJ whole genome shotgun (WGS) entry which is preliminary data.</text>
</comment>
<reference evidence="3 4" key="1">
    <citation type="journal article" date="2019" name="Sci. Rep.">
        <title>Orb-weaving spider Araneus ventricosus genome elucidates the spidroin gene catalogue.</title>
        <authorList>
            <person name="Kono N."/>
            <person name="Nakamura H."/>
            <person name="Ohtoshi R."/>
            <person name="Moran D.A.P."/>
            <person name="Shinohara A."/>
            <person name="Yoshida Y."/>
            <person name="Fujiwara M."/>
            <person name="Mori M."/>
            <person name="Tomita M."/>
            <person name="Arakawa K."/>
        </authorList>
    </citation>
    <scope>NUCLEOTIDE SEQUENCE [LARGE SCALE GENOMIC DNA]</scope>
</reference>
<accession>A0A4Y2F6F4</accession>
<sequence length="121" mass="13880">MVYSATFQNHPKNMHLQYFLASILLCECFFNNLIIIKTKATSSPLIRALYNEYSKIPKHRYSSFILHGRMTLEDSATSMKPDSSRCGNHSSTRPQHQQDSHQEGEKFPSGDSMVAVLLWIE</sequence>
<keyword evidence="2" id="KW-0812">Transmembrane</keyword>
<proteinExistence type="predicted"/>
<protein>
    <submittedName>
        <fullName evidence="3">Uncharacterized protein</fullName>
    </submittedName>
</protein>
<evidence type="ECO:0000313" key="4">
    <source>
        <dbReference type="Proteomes" id="UP000499080"/>
    </source>
</evidence>
<evidence type="ECO:0000256" key="1">
    <source>
        <dbReference type="SAM" id="MobiDB-lite"/>
    </source>
</evidence>
<keyword evidence="2" id="KW-0472">Membrane</keyword>
<keyword evidence="4" id="KW-1185">Reference proteome</keyword>
<keyword evidence="2" id="KW-1133">Transmembrane helix</keyword>
<feature type="compositionally biased region" description="Basic and acidic residues" evidence="1">
    <location>
        <begin position="96"/>
        <end position="108"/>
    </location>
</feature>
<evidence type="ECO:0000256" key="2">
    <source>
        <dbReference type="SAM" id="Phobius"/>
    </source>
</evidence>
<name>A0A4Y2F6F4_ARAVE</name>
<evidence type="ECO:0000313" key="3">
    <source>
        <dbReference type="EMBL" id="GBM35879.1"/>
    </source>
</evidence>
<feature type="transmembrane region" description="Helical" evidence="2">
    <location>
        <begin position="16"/>
        <end position="36"/>
    </location>
</feature>
<gene>
    <name evidence="3" type="ORF">AVEN_125870_1</name>
</gene>